<reference evidence="10 11" key="1">
    <citation type="submission" date="2018-12" db="EMBL/GenBank/DDBJ databases">
        <title>Dyella dinghuensis sp. nov. DHOA06 and Dyella choica sp. nov. 4M-K27, isolated from forest soil.</title>
        <authorList>
            <person name="Qiu L.-H."/>
            <person name="Gao Z.-H."/>
        </authorList>
    </citation>
    <scope>NUCLEOTIDE SEQUENCE [LARGE SCALE GENOMIC DNA]</scope>
    <source>
        <strain evidence="10 11">4M-K27</strain>
    </source>
</reference>
<dbReference type="GO" id="GO:0022857">
    <property type="term" value="F:transmembrane transporter activity"/>
    <property type="evidence" value="ECO:0007669"/>
    <property type="project" value="TreeGrafter"/>
</dbReference>
<dbReference type="OrthoDB" id="9770036at2"/>
<evidence type="ECO:0000256" key="4">
    <source>
        <dbReference type="ARBA" id="ARBA00022989"/>
    </source>
</evidence>
<comment type="caution">
    <text evidence="10">The sequence shown here is derived from an EMBL/GenBank/DDBJ whole genome shotgun (WGS) entry which is preliminary data.</text>
</comment>
<feature type="transmembrane region" description="Helical" evidence="7">
    <location>
        <begin position="15"/>
        <end position="38"/>
    </location>
</feature>
<protein>
    <submittedName>
        <fullName evidence="10">FtsX-like permease family protein</fullName>
    </submittedName>
</protein>
<proteinExistence type="inferred from homology"/>
<dbReference type="Pfam" id="PF12704">
    <property type="entry name" value="MacB_PCD"/>
    <property type="match status" value="1"/>
</dbReference>
<dbReference type="AlphaFoldDB" id="A0A432LZL3"/>
<evidence type="ECO:0000256" key="6">
    <source>
        <dbReference type="ARBA" id="ARBA00038076"/>
    </source>
</evidence>
<evidence type="ECO:0000259" key="9">
    <source>
        <dbReference type="Pfam" id="PF12704"/>
    </source>
</evidence>
<evidence type="ECO:0000256" key="3">
    <source>
        <dbReference type="ARBA" id="ARBA00022692"/>
    </source>
</evidence>
<dbReference type="InterPro" id="IPR050250">
    <property type="entry name" value="Macrolide_Exporter_MacB"/>
</dbReference>
<evidence type="ECO:0000259" key="8">
    <source>
        <dbReference type="Pfam" id="PF02687"/>
    </source>
</evidence>
<dbReference type="RefSeq" id="WP_126687070.1">
    <property type="nucleotide sequence ID" value="NZ_RYYV01000035.1"/>
</dbReference>
<keyword evidence="2" id="KW-1003">Cell membrane</keyword>
<keyword evidence="11" id="KW-1185">Reference proteome</keyword>
<dbReference type="Pfam" id="PF02687">
    <property type="entry name" value="FtsX"/>
    <property type="match status" value="1"/>
</dbReference>
<keyword evidence="4 7" id="KW-1133">Transmembrane helix</keyword>
<dbReference type="GO" id="GO:0005886">
    <property type="term" value="C:plasma membrane"/>
    <property type="evidence" value="ECO:0007669"/>
    <property type="project" value="UniProtKB-SubCell"/>
</dbReference>
<feature type="transmembrane region" description="Helical" evidence="7">
    <location>
        <begin position="278"/>
        <end position="306"/>
    </location>
</feature>
<gene>
    <name evidence="10" type="ORF">EKH80_22615</name>
</gene>
<keyword evidence="5 7" id="KW-0472">Membrane</keyword>
<feature type="domain" description="ABC3 transporter permease C-terminal" evidence="8">
    <location>
        <begin position="286"/>
        <end position="397"/>
    </location>
</feature>
<sequence>MNVWPILSALRRNPMGAILIVLQIALTVAIVCNALFIVQQQTRLISRPSGVDEASLFSFYNLWGSNTTDYKSRVQVDLSALRALPDVEDAIATTGLPLRGGGYHYPVAISPVQTKDNPEASVYLTDQHGLNALGLQLAAGRWFHSDEIHDMDSDHDNPESAPMAVLTDALAQRLFPQGNALGKAIYLGKSPATVVGIVKRMQAARISTSSQTAEYAVLVPFLWEAPASLYVVRAKPGRRDAAIQAAQLALSQISRSRSIANVQGFDETRSEAYRPYRATAIILACVGLLLISVTGLGIVGLTSYWVSQRKRQIGIRRALGARRIDILHYFHTENLLVVGCGAIIGVILANLANTMIVEHFEMDRLPQIYIVAGAVIVLGLGQLSVLWPAWRAARISPAVATQAN</sequence>
<accession>A0A432LZL3</accession>
<evidence type="ECO:0000256" key="5">
    <source>
        <dbReference type="ARBA" id="ARBA00023136"/>
    </source>
</evidence>
<comment type="similarity">
    <text evidence="6">Belongs to the ABC-4 integral membrane protein family.</text>
</comment>
<keyword evidence="3 7" id="KW-0812">Transmembrane</keyword>
<comment type="subcellular location">
    <subcellularLocation>
        <location evidence="1">Cell membrane</location>
        <topology evidence="1">Multi-pass membrane protein</topology>
    </subcellularLocation>
</comment>
<evidence type="ECO:0000256" key="2">
    <source>
        <dbReference type="ARBA" id="ARBA00022475"/>
    </source>
</evidence>
<organism evidence="10 11">
    <name type="scientific">Dyella choica</name>
    <dbReference type="NCBI Taxonomy" id="1927959"/>
    <lineage>
        <taxon>Bacteria</taxon>
        <taxon>Pseudomonadati</taxon>
        <taxon>Pseudomonadota</taxon>
        <taxon>Gammaproteobacteria</taxon>
        <taxon>Lysobacterales</taxon>
        <taxon>Rhodanobacteraceae</taxon>
        <taxon>Dyella</taxon>
    </lineage>
</organism>
<evidence type="ECO:0000313" key="11">
    <source>
        <dbReference type="Proteomes" id="UP000274358"/>
    </source>
</evidence>
<dbReference type="EMBL" id="RYYV01000035">
    <property type="protein sequence ID" value="RUL69268.1"/>
    <property type="molecule type" value="Genomic_DNA"/>
</dbReference>
<evidence type="ECO:0000256" key="7">
    <source>
        <dbReference type="SAM" id="Phobius"/>
    </source>
</evidence>
<feature type="transmembrane region" description="Helical" evidence="7">
    <location>
        <begin position="368"/>
        <end position="390"/>
    </location>
</feature>
<dbReference type="Proteomes" id="UP000274358">
    <property type="component" value="Unassembled WGS sequence"/>
</dbReference>
<name>A0A432LZL3_9GAMM</name>
<feature type="transmembrane region" description="Helical" evidence="7">
    <location>
        <begin position="335"/>
        <end position="356"/>
    </location>
</feature>
<evidence type="ECO:0000256" key="1">
    <source>
        <dbReference type="ARBA" id="ARBA00004651"/>
    </source>
</evidence>
<evidence type="ECO:0000313" key="10">
    <source>
        <dbReference type="EMBL" id="RUL69268.1"/>
    </source>
</evidence>
<dbReference type="PANTHER" id="PTHR30572:SF4">
    <property type="entry name" value="ABC TRANSPORTER PERMEASE YTRF"/>
    <property type="match status" value="1"/>
</dbReference>
<feature type="domain" description="MacB-like periplasmic core" evidence="9">
    <location>
        <begin position="18"/>
        <end position="246"/>
    </location>
</feature>
<dbReference type="InterPro" id="IPR025857">
    <property type="entry name" value="MacB_PCD"/>
</dbReference>
<dbReference type="InterPro" id="IPR003838">
    <property type="entry name" value="ABC3_permease_C"/>
</dbReference>
<dbReference type="PANTHER" id="PTHR30572">
    <property type="entry name" value="MEMBRANE COMPONENT OF TRANSPORTER-RELATED"/>
    <property type="match status" value="1"/>
</dbReference>